<proteinExistence type="predicted"/>
<feature type="transmembrane region" description="Helical" evidence="2">
    <location>
        <begin position="477"/>
        <end position="498"/>
    </location>
</feature>
<evidence type="ECO:0000256" key="2">
    <source>
        <dbReference type="SAM" id="Phobius"/>
    </source>
</evidence>
<dbReference type="RefSeq" id="WP_269427550.1">
    <property type="nucleotide sequence ID" value="NZ_JAPWGM010000003.1"/>
</dbReference>
<dbReference type="Proteomes" id="UP001144347">
    <property type="component" value="Unassembled WGS sequence"/>
</dbReference>
<dbReference type="EMBL" id="JAPWGM010000003">
    <property type="protein sequence ID" value="MCZ4244482.1"/>
    <property type="molecule type" value="Genomic_DNA"/>
</dbReference>
<keyword evidence="2" id="KW-0812">Transmembrane</keyword>
<feature type="transmembrane region" description="Helical" evidence="2">
    <location>
        <begin position="678"/>
        <end position="698"/>
    </location>
</feature>
<feature type="transmembrane region" description="Helical" evidence="2">
    <location>
        <begin position="574"/>
        <end position="592"/>
    </location>
</feature>
<feature type="transmembrane region" description="Helical" evidence="2">
    <location>
        <begin position="599"/>
        <end position="621"/>
    </location>
</feature>
<dbReference type="Pfam" id="PF10101">
    <property type="entry name" value="DUF2339"/>
    <property type="match status" value="1"/>
</dbReference>
<feature type="transmembrane region" description="Helical" evidence="2">
    <location>
        <begin position="710"/>
        <end position="729"/>
    </location>
</feature>
<dbReference type="InterPro" id="IPR019286">
    <property type="entry name" value="DUF2339_TM"/>
</dbReference>
<sequence>MDNSKQLNLLLIKLENLLLRQQDFEAEIIALKKEVRQLQFPNERPDVTVPTPRPEPQTVNFPQKNRPPVYSNQNIPAPQPQQRFPRASNTGSFSDNFKKENIVKSDFEKFIGENLISKIGILILIIGVAIGAKYAIDHDMISPLTRIILGYGVGVGLMAFAIKLKEKYENFSAVLVSGAIAIMYFITYAAYDFYALIPQALAFILMVVFTSFTVVAAIKYNKQIIAHIGLVGAYAVPFLLSDGSGKVVVLFSYMAIINIGILILSFKKYWKPLFYVSFGLSWLIFGSWLMNSFDVVQHYTIALVFSTLFFIIFYITNLAYKVSKKEQFGFMDIVLILLNSFVYYGLGYYILQTEKTGVQLLGLFTLFNAVIHFVVSLIIYKKQLADKNLFYLILAMVITFITMAVPVQLNGGWVTIFWAVEAAVLFYLGRVKNISIYEKLSFPLIFLAFLSLLQDWSVGYNYSYYDYNNQYKAITPILNVGFLTASIFIAAFGWMFSVNKKENENPERWLWAKQVLTYVIPSILLLVTYITFKMEIEKYFNNLYHATKININPKAKLNYDSFRYNYNIMDLKVAWIYVYTLIFATALTWLNLKKIKNTALSITVIAINLLVVILFLTHGLWNLSLLRDTFKTQSDSYFTIPIINIVIRYISIAFFALLITACYYLSNLDTLKRNLKTAFDYLLYISLLWVISSELINILELSKINGGHKLGLSILWGVYSLFLISIGLWKNKKHLRIGAIVLFGITLIKLFVYDISYMDTIAKTIVFVSLGVLLLIISFLYNKYKHLIIDDVKTEN</sequence>
<feature type="transmembrane region" description="Helical" evidence="2">
    <location>
        <begin position="148"/>
        <end position="164"/>
    </location>
</feature>
<evidence type="ECO:0000256" key="1">
    <source>
        <dbReference type="SAM" id="MobiDB-lite"/>
    </source>
</evidence>
<organism evidence="3 4">
    <name type="scientific">Pedobacter punctiformis</name>
    <dbReference type="NCBI Taxonomy" id="3004097"/>
    <lineage>
        <taxon>Bacteria</taxon>
        <taxon>Pseudomonadati</taxon>
        <taxon>Bacteroidota</taxon>
        <taxon>Sphingobacteriia</taxon>
        <taxon>Sphingobacteriales</taxon>
        <taxon>Sphingobacteriaceae</taxon>
        <taxon>Pedobacter</taxon>
    </lineage>
</organism>
<feature type="transmembrane region" description="Helical" evidence="2">
    <location>
        <begin position="389"/>
        <end position="405"/>
    </location>
</feature>
<feature type="transmembrane region" description="Helical" evidence="2">
    <location>
        <begin position="328"/>
        <end position="351"/>
    </location>
</feature>
<feature type="transmembrane region" description="Helical" evidence="2">
    <location>
        <begin position="510"/>
        <end position="532"/>
    </location>
</feature>
<feature type="transmembrane region" description="Helical" evidence="2">
    <location>
        <begin position="273"/>
        <end position="290"/>
    </location>
</feature>
<keyword evidence="2" id="KW-0472">Membrane</keyword>
<feature type="transmembrane region" description="Helical" evidence="2">
    <location>
        <begin position="641"/>
        <end position="666"/>
    </location>
</feature>
<evidence type="ECO:0000313" key="3">
    <source>
        <dbReference type="EMBL" id="MCZ4244482.1"/>
    </source>
</evidence>
<evidence type="ECO:0000313" key="4">
    <source>
        <dbReference type="Proteomes" id="UP001144347"/>
    </source>
</evidence>
<comment type="caution">
    <text evidence="3">The sequence shown here is derived from an EMBL/GenBank/DDBJ whole genome shotgun (WGS) entry which is preliminary data.</text>
</comment>
<feature type="transmembrane region" description="Helical" evidence="2">
    <location>
        <begin position="247"/>
        <end position="266"/>
    </location>
</feature>
<dbReference type="PANTHER" id="PTHR38434:SF1">
    <property type="entry name" value="BLL2549 PROTEIN"/>
    <property type="match status" value="1"/>
</dbReference>
<feature type="transmembrane region" description="Helical" evidence="2">
    <location>
        <begin position="357"/>
        <end position="380"/>
    </location>
</feature>
<feature type="transmembrane region" description="Helical" evidence="2">
    <location>
        <begin position="224"/>
        <end position="241"/>
    </location>
</feature>
<feature type="transmembrane region" description="Helical" evidence="2">
    <location>
        <begin position="296"/>
        <end position="316"/>
    </location>
</feature>
<reference evidence="3" key="1">
    <citation type="submission" date="2022-12" db="EMBL/GenBank/DDBJ databases">
        <title>Genome sequence of HCMS5-2.</title>
        <authorList>
            <person name="Woo H."/>
        </authorList>
    </citation>
    <scope>NUCLEOTIDE SEQUENCE</scope>
    <source>
        <strain evidence="3">HCMS5-2</strain>
    </source>
</reference>
<feature type="transmembrane region" description="Helical" evidence="2">
    <location>
        <begin position="736"/>
        <end position="755"/>
    </location>
</feature>
<feature type="transmembrane region" description="Helical" evidence="2">
    <location>
        <begin position="440"/>
        <end position="457"/>
    </location>
</feature>
<feature type="transmembrane region" description="Helical" evidence="2">
    <location>
        <begin position="171"/>
        <end position="191"/>
    </location>
</feature>
<name>A0ABT4L986_9SPHI</name>
<protein>
    <submittedName>
        <fullName evidence="3">DUF2339 domain-containing protein</fullName>
    </submittedName>
</protein>
<gene>
    <name evidence="3" type="ORF">O0955_10750</name>
</gene>
<feature type="transmembrane region" description="Helical" evidence="2">
    <location>
        <begin position="411"/>
        <end position="428"/>
    </location>
</feature>
<keyword evidence="4" id="KW-1185">Reference proteome</keyword>
<feature type="region of interest" description="Disordered" evidence="1">
    <location>
        <begin position="42"/>
        <end position="93"/>
    </location>
</feature>
<accession>A0ABT4L986</accession>
<dbReference type="PANTHER" id="PTHR38434">
    <property type="entry name" value="BLL2549 PROTEIN"/>
    <property type="match status" value="1"/>
</dbReference>
<feature type="transmembrane region" description="Helical" evidence="2">
    <location>
        <begin position="761"/>
        <end position="781"/>
    </location>
</feature>
<feature type="transmembrane region" description="Helical" evidence="2">
    <location>
        <begin position="115"/>
        <end position="136"/>
    </location>
</feature>
<feature type="transmembrane region" description="Helical" evidence="2">
    <location>
        <begin position="197"/>
        <end position="217"/>
    </location>
</feature>
<keyword evidence="2" id="KW-1133">Transmembrane helix</keyword>